<organism evidence="2 3">
    <name type="scientific">Pedobacter alpinus</name>
    <dbReference type="NCBI Taxonomy" id="1590643"/>
    <lineage>
        <taxon>Bacteria</taxon>
        <taxon>Pseudomonadati</taxon>
        <taxon>Bacteroidota</taxon>
        <taxon>Sphingobacteriia</taxon>
        <taxon>Sphingobacteriales</taxon>
        <taxon>Sphingobacteriaceae</taxon>
        <taxon>Pedobacter</taxon>
    </lineage>
</organism>
<proteinExistence type="predicted"/>
<feature type="domain" description="RES" evidence="1">
    <location>
        <begin position="14"/>
        <end position="140"/>
    </location>
</feature>
<dbReference type="Proteomes" id="UP001597546">
    <property type="component" value="Unassembled WGS sequence"/>
</dbReference>
<dbReference type="SMART" id="SM00953">
    <property type="entry name" value="RES"/>
    <property type="match status" value="1"/>
</dbReference>
<dbReference type="Pfam" id="PF08808">
    <property type="entry name" value="RES"/>
    <property type="match status" value="1"/>
</dbReference>
<evidence type="ECO:0000313" key="3">
    <source>
        <dbReference type="Proteomes" id="UP001597546"/>
    </source>
</evidence>
<keyword evidence="3" id="KW-1185">Reference proteome</keyword>
<evidence type="ECO:0000313" key="2">
    <source>
        <dbReference type="EMBL" id="MFD2731694.1"/>
    </source>
</evidence>
<comment type="caution">
    <text evidence="2">The sequence shown here is derived from an EMBL/GenBank/DDBJ whole genome shotgun (WGS) entry which is preliminary data.</text>
</comment>
<gene>
    <name evidence="2" type="ORF">ACFSSE_08235</name>
</gene>
<dbReference type="EMBL" id="JBHULV010000024">
    <property type="protein sequence ID" value="MFD2731694.1"/>
    <property type="molecule type" value="Genomic_DNA"/>
</dbReference>
<dbReference type="InterPro" id="IPR014914">
    <property type="entry name" value="RES_dom"/>
</dbReference>
<evidence type="ECO:0000259" key="1">
    <source>
        <dbReference type="SMART" id="SM00953"/>
    </source>
</evidence>
<protein>
    <submittedName>
        <fullName evidence="2">RES family NAD+ phosphorylase</fullName>
    </submittedName>
</protein>
<accession>A0ABW5TRW4</accession>
<dbReference type="RefSeq" id="WP_379045767.1">
    <property type="nucleotide sequence ID" value="NZ_JBHSKW010000056.1"/>
</dbReference>
<sequence length="152" mass="17270">MEVYRLSRERYADSLSGAGAAIKGGRWNSIGIELIYTAGNRSLAMAEVAVHFTLATLPSDYMMVTIAVPDDLLVKEILEKDLPYNWNNFPHPSATQKFGDNFVLENKYCIAKIPSVVTKGDFNFLINPHHPDFKKIEISTIEKFPFDRRIFK</sequence>
<name>A0ABW5TRW4_9SPHI</name>
<reference evidence="3" key="1">
    <citation type="journal article" date="2019" name="Int. J. Syst. Evol. Microbiol.">
        <title>The Global Catalogue of Microorganisms (GCM) 10K type strain sequencing project: providing services to taxonomists for standard genome sequencing and annotation.</title>
        <authorList>
            <consortium name="The Broad Institute Genomics Platform"/>
            <consortium name="The Broad Institute Genome Sequencing Center for Infectious Disease"/>
            <person name="Wu L."/>
            <person name="Ma J."/>
        </authorList>
    </citation>
    <scope>NUCLEOTIDE SEQUENCE [LARGE SCALE GENOMIC DNA]</scope>
    <source>
        <strain evidence="3">KCTC 42456</strain>
    </source>
</reference>